<keyword evidence="1" id="KW-0732">Signal</keyword>
<comment type="caution">
    <text evidence="3">The sequence shown here is derived from an EMBL/GenBank/DDBJ whole genome shotgun (WGS) entry which is preliminary data.</text>
</comment>
<dbReference type="Proteomes" id="UP000697995">
    <property type="component" value="Unassembled WGS sequence"/>
</dbReference>
<gene>
    <name evidence="3" type="ORF">CKO45_12595</name>
</gene>
<keyword evidence="4" id="KW-1185">Reference proteome</keyword>
<dbReference type="RefSeq" id="WP_133219083.1">
    <property type="nucleotide sequence ID" value="NZ_NRSG01000081.1"/>
</dbReference>
<proteinExistence type="predicted"/>
<evidence type="ECO:0000259" key="2">
    <source>
        <dbReference type="Pfam" id="PF12275"/>
    </source>
</evidence>
<feature type="signal peptide" evidence="1">
    <location>
        <begin position="1"/>
        <end position="17"/>
    </location>
</feature>
<protein>
    <recommendedName>
        <fullName evidence="2">DUF3616 domain-containing protein</fullName>
    </recommendedName>
</protein>
<evidence type="ECO:0000256" key="1">
    <source>
        <dbReference type="SAM" id="SignalP"/>
    </source>
</evidence>
<evidence type="ECO:0000313" key="4">
    <source>
        <dbReference type="Proteomes" id="UP000697995"/>
    </source>
</evidence>
<sequence>MIRALLLLCLLALPAAAREGEALDMTGRFEGKEGKRARDLSGIACRPGSFPLDCLLENDESGFAQRATLHRHTLEAGAIMPLIGDRPPAEAAGSATALGTCPGGTAGWGEFDGEAVAFRAEAGGAGSVFVAGSHSCSRSLPARLRASTHLLARIGVDAAGRYGAPALSWRLTPMLRALPVLGGHVGQPLTAAAQGLDIEGMAAIGETLVFGLRAPVLDGEAFIVTAAAAALFDPAPPADRSLTAAVARIPLGPGTGIRDLAALPDGRLLVLSGPAQDQDLPFGLHLVHPGPAPRWVPLPLLPDLQAKPGEKAEGVAVLGIADGKLTALVLFEDPQAGGARLYTLPLPR</sequence>
<dbReference type="EMBL" id="NRSG01000081">
    <property type="protein sequence ID" value="MBK1659073.1"/>
    <property type="molecule type" value="Genomic_DNA"/>
</dbReference>
<dbReference type="Pfam" id="PF12275">
    <property type="entry name" value="DUF3616"/>
    <property type="match status" value="1"/>
</dbReference>
<feature type="domain" description="DUF3616" evidence="2">
    <location>
        <begin position="171"/>
        <end position="333"/>
    </location>
</feature>
<feature type="chain" id="PRO_5045637422" description="DUF3616 domain-containing protein" evidence="1">
    <location>
        <begin position="18"/>
        <end position="348"/>
    </location>
</feature>
<dbReference type="InterPro" id="IPR022060">
    <property type="entry name" value="DUF3616"/>
</dbReference>
<evidence type="ECO:0000313" key="3">
    <source>
        <dbReference type="EMBL" id="MBK1659073.1"/>
    </source>
</evidence>
<name>A0ABS1CXN1_9PROT</name>
<organism evidence="3 4">
    <name type="scientific">Paracraurococcus ruber</name>
    <dbReference type="NCBI Taxonomy" id="77675"/>
    <lineage>
        <taxon>Bacteria</taxon>
        <taxon>Pseudomonadati</taxon>
        <taxon>Pseudomonadota</taxon>
        <taxon>Alphaproteobacteria</taxon>
        <taxon>Acetobacterales</taxon>
        <taxon>Roseomonadaceae</taxon>
        <taxon>Paracraurococcus</taxon>
    </lineage>
</organism>
<accession>A0ABS1CXN1</accession>
<reference evidence="3 4" key="1">
    <citation type="journal article" date="2020" name="Microorganisms">
        <title>Osmotic Adaptation and Compatible Solute Biosynthesis of Phototrophic Bacteria as Revealed from Genome Analyses.</title>
        <authorList>
            <person name="Imhoff J.F."/>
            <person name="Rahn T."/>
            <person name="Kunzel S."/>
            <person name="Keller A."/>
            <person name="Neulinger S.C."/>
        </authorList>
    </citation>
    <scope>NUCLEOTIDE SEQUENCE [LARGE SCALE GENOMIC DNA]</scope>
    <source>
        <strain evidence="3 4">DSM 15382</strain>
    </source>
</reference>